<name>A0ABR9XQ76_9CHLB</name>
<dbReference type="InterPro" id="IPR050659">
    <property type="entry name" value="Peptidase_M24B"/>
</dbReference>
<accession>A0ABR9XQ76</accession>
<dbReference type="EMBL" id="JADGII010000003">
    <property type="protein sequence ID" value="MBF0636089.1"/>
    <property type="molecule type" value="Genomic_DNA"/>
</dbReference>
<dbReference type="InterPro" id="IPR000994">
    <property type="entry name" value="Pept_M24"/>
</dbReference>
<organism evidence="3 4">
    <name type="scientific">Prosthecochloris ethylica</name>
    <dbReference type="NCBI Taxonomy" id="2743976"/>
    <lineage>
        <taxon>Bacteria</taxon>
        <taxon>Pseudomonadati</taxon>
        <taxon>Chlorobiota</taxon>
        <taxon>Chlorobiia</taxon>
        <taxon>Chlorobiales</taxon>
        <taxon>Chlorobiaceae</taxon>
        <taxon>Prosthecochloris</taxon>
    </lineage>
</organism>
<evidence type="ECO:0000259" key="1">
    <source>
        <dbReference type="Pfam" id="PF00557"/>
    </source>
</evidence>
<dbReference type="InterPro" id="IPR029149">
    <property type="entry name" value="Creatin/AminoP/Spt16_N"/>
</dbReference>
<evidence type="ECO:0000259" key="2">
    <source>
        <dbReference type="Pfam" id="PF01321"/>
    </source>
</evidence>
<dbReference type="Proteomes" id="UP000619838">
    <property type="component" value="Unassembled WGS sequence"/>
</dbReference>
<dbReference type="SUPFAM" id="SSF55920">
    <property type="entry name" value="Creatinase/aminopeptidase"/>
    <property type="match status" value="1"/>
</dbReference>
<sequence length="356" mass="39708">MDTSWKLDMIRRKLVAEQLDAFFITDLHVIRWLSGFSGSNAGVLLSRDHALLLTDFRYREQVREEVTVLESRIVSEGFAAALKDEHLLCGKRLGIEKERVTLDEAERLGQALNGVELVALKGFFSEFRMIKDDQELEHLRQAAAITQKVFEMVLPMIVPGVSEIDIAAEISYQHRRMGAERDSFDPIVACGARAALPHARPTAASFTKGELIVIDMGCMFQGYASDQTRTVSLGRADDDARKVYAIVREAQQLGLDSARPGMPARELDRVVREYIDERGYGEAFGHSLGHGVGTEVHELPAVSRLSHDTLHSSTVFTVEPGIYLPGRFGVRIEDTVIMHETGAEPLQTFTKELVEL</sequence>
<dbReference type="InterPro" id="IPR036005">
    <property type="entry name" value="Creatinase/aminopeptidase-like"/>
</dbReference>
<dbReference type="PANTHER" id="PTHR46112:SF3">
    <property type="entry name" value="AMINOPEPTIDASE YPDF"/>
    <property type="match status" value="1"/>
</dbReference>
<dbReference type="Pfam" id="PF00557">
    <property type="entry name" value="Peptidase_M24"/>
    <property type="match status" value="1"/>
</dbReference>
<feature type="domain" description="Peptidase M24" evidence="1">
    <location>
        <begin position="137"/>
        <end position="339"/>
    </location>
</feature>
<evidence type="ECO:0000313" key="3">
    <source>
        <dbReference type="EMBL" id="MBF0636089.1"/>
    </source>
</evidence>
<dbReference type="GO" id="GO:0004177">
    <property type="term" value="F:aminopeptidase activity"/>
    <property type="evidence" value="ECO:0007669"/>
    <property type="project" value="UniProtKB-KW"/>
</dbReference>
<feature type="domain" description="Creatinase N-terminal" evidence="2">
    <location>
        <begin position="7"/>
        <end position="130"/>
    </location>
</feature>
<keyword evidence="3" id="KW-0031">Aminopeptidase</keyword>
<keyword evidence="3" id="KW-0378">Hydrolase</keyword>
<comment type="caution">
    <text evidence="3">The sequence shown here is derived from an EMBL/GenBank/DDBJ whole genome shotgun (WGS) entry which is preliminary data.</text>
</comment>
<keyword evidence="4" id="KW-1185">Reference proteome</keyword>
<gene>
    <name evidence="3" type="ORF">INT08_02685</name>
</gene>
<dbReference type="Pfam" id="PF01321">
    <property type="entry name" value="Creatinase_N"/>
    <property type="match status" value="1"/>
</dbReference>
<dbReference type="SUPFAM" id="SSF53092">
    <property type="entry name" value="Creatinase/prolidase N-terminal domain"/>
    <property type="match status" value="1"/>
</dbReference>
<dbReference type="CDD" id="cd01092">
    <property type="entry name" value="APP-like"/>
    <property type="match status" value="1"/>
</dbReference>
<dbReference type="Gene3D" id="3.90.230.10">
    <property type="entry name" value="Creatinase/methionine aminopeptidase superfamily"/>
    <property type="match status" value="1"/>
</dbReference>
<dbReference type="PANTHER" id="PTHR46112">
    <property type="entry name" value="AMINOPEPTIDASE"/>
    <property type="match status" value="1"/>
</dbReference>
<keyword evidence="3" id="KW-0645">Protease</keyword>
<dbReference type="InterPro" id="IPR000587">
    <property type="entry name" value="Creatinase_N"/>
</dbReference>
<evidence type="ECO:0000313" key="4">
    <source>
        <dbReference type="Proteomes" id="UP000619838"/>
    </source>
</evidence>
<dbReference type="Gene3D" id="3.40.350.10">
    <property type="entry name" value="Creatinase/prolidase N-terminal domain"/>
    <property type="match status" value="1"/>
</dbReference>
<proteinExistence type="predicted"/>
<reference evidence="3 4" key="1">
    <citation type="journal article" date="2020" name="Microorganisms">
        <title>Simultaneous Genome Sequencing of Prosthecochloris ethylica and Desulfuromonas acetoxidans within a Syntrophic Mixture Reveals Unique Pili and Protein Interactions.</title>
        <authorList>
            <person name="Kyndt J.A."/>
            <person name="Van Beeumen J.J."/>
            <person name="Meyer T.E."/>
        </authorList>
    </citation>
    <scope>NUCLEOTIDE SEQUENCE [LARGE SCALE GENOMIC DNA]</scope>
    <source>
        <strain evidence="3 4">N3</strain>
    </source>
</reference>
<protein>
    <submittedName>
        <fullName evidence="3">Aminopeptidase P family protein</fullName>
    </submittedName>
</protein>